<dbReference type="PROSITE" id="PS51450">
    <property type="entry name" value="LRR"/>
    <property type="match status" value="1"/>
</dbReference>
<keyword evidence="2" id="KW-1185">Reference proteome</keyword>
<dbReference type="SUPFAM" id="SSF52058">
    <property type="entry name" value="L domain-like"/>
    <property type="match status" value="1"/>
</dbReference>
<protein>
    <submittedName>
        <fullName evidence="1">Uncharacterized protein</fullName>
    </submittedName>
</protein>
<dbReference type="InterPro" id="IPR032675">
    <property type="entry name" value="LRR_dom_sf"/>
</dbReference>
<feature type="non-terminal residue" evidence="1">
    <location>
        <position position="110"/>
    </location>
</feature>
<dbReference type="InterPro" id="IPR001611">
    <property type="entry name" value="Leu-rich_rpt"/>
</dbReference>
<proteinExistence type="predicted"/>
<accession>A0A9K3DC29</accession>
<feature type="non-terminal residue" evidence="1">
    <location>
        <position position="1"/>
    </location>
</feature>
<organism evidence="1 2">
    <name type="scientific">Kipferlia bialata</name>
    <dbReference type="NCBI Taxonomy" id="797122"/>
    <lineage>
        <taxon>Eukaryota</taxon>
        <taxon>Metamonada</taxon>
        <taxon>Carpediemonas-like organisms</taxon>
        <taxon>Kipferlia</taxon>
    </lineage>
</organism>
<comment type="caution">
    <text evidence="1">The sequence shown here is derived from an EMBL/GenBank/DDBJ whole genome shotgun (WGS) entry which is preliminary data.</text>
</comment>
<gene>
    <name evidence="1" type="ORF">KIPB_016100</name>
</gene>
<name>A0A9K3DC29_9EUKA</name>
<evidence type="ECO:0000313" key="1">
    <source>
        <dbReference type="EMBL" id="GIQ92372.1"/>
    </source>
</evidence>
<dbReference type="Proteomes" id="UP000265618">
    <property type="component" value="Unassembled WGS sequence"/>
</dbReference>
<sequence>ELALAGNDISSWDGLPALPALRFLSVQYNPIHSLRGFPFLPSLESIRVSDCDFTRGVSPSCVRECLCSMCPPSLTRVDDTLVQGMREDILDTLPHSLSLALRLGMALAKA</sequence>
<evidence type="ECO:0000313" key="2">
    <source>
        <dbReference type="Proteomes" id="UP000265618"/>
    </source>
</evidence>
<dbReference type="AlphaFoldDB" id="A0A9K3DC29"/>
<dbReference type="OrthoDB" id="271226at2759"/>
<dbReference type="Gene3D" id="3.80.10.10">
    <property type="entry name" value="Ribonuclease Inhibitor"/>
    <property type="match status" value="1"/>
</dbReference>
<reference evidence="1 2" key="1">
    <citation type="journal article" date="2018" name="PLoS ONE">
        <title>The draft genome of Kipferlia bialata reveals reductive genome evolution in fornicate parasites.</title>
        <authorList>
            <person name="Tanifuji G."/>
            <person name="Takabayashi S."/>
            <person name="Kume K."/>
            <person name="Takagi M."/>
            <person name="Nakayama T."/>
            <person name="Kamikawa R."/>
            <person name="Inagaki Y."/>
            <person name="Hashimoto T."/>
        </authorList>
    </citation>
    <scope>NUCLEOTIDE SEQUENCE [LARGE SCALE GENOMIC DNA]</scope>
    <source>
        <strain evidence="1">NY0173</strain>
    </source>
</reference>
<dbReference type="EMBL" id="BDIP01009548">
    <property type="protein sequence ID" value="GIQ92372.1"/>
    <property type="molecule type" value="Genomic_DNA"/>
</dbReference>